<name>A0A495VZ66_9PSEU</name>
<proteinExistence type="predicted"/>
<protein>
    <recommendedName>
        <fullName evidence="3">Ribosomally synthesized peptide with SipW-like signal peptide</fullName>
    </recommendedName>
</protein>
<keyword evidence="2" id="KW-1185">Reference proteome</keyword>
<evidence type="ECO:0000313" key="1">
    <source>
        <dbReference type="EMBL" id="RKT54732.1"/>
    </source>
</evidence>
<reference evidence="1 2" key="1">
    <citation type="submission" date="2018-10" db="EMBL/GenBank/DDBJ databases">
        <title>Sequencing the genomes of 1000 actinobacteria strains.</title>
        <authorList>
            <person name="Klenk H.-P."/>
        </authorList>
    </citation>
    <scope>NUCLEOTIDE SEQUENCE [LARGE SCALE GENOMIC DNA]</scope>
    <source>
        <strain evidence="1 2">DSM 43800</strain>
    </source>
</reference>
<accession>A0A495VZ66</accession>
<organism evidence="1 2">
    <name type="scientific">Saccharothrix australiensis</name>
    <dbReference type="NCBI Taxonomy" id="2072"/>
    <lineage>
        <taxon>Bacteria</taxon>
        <taxon>Bacillati</taxon>
        <taxon>Actinomycetota</taxon>
        <taxon>Actinomycetes</taxon>
        <taxon>Pseudonocardiales</taxon>
        <taxon>Pseudonocardiaceae</taxon>
        <taxon>Saccharothrix</taxon>
    </lineage>
</organism>
<dbReference type="EMBL" id="RBXO01000001">
    <property type="protein sequence ID" value="RKT54732.1"/>
    <property type="molecule type" value="Genomic_DNA"/>
</dbReference>
<evidence type="ECO:0008006" key="3">
    <source>
        <dbReference type="Google" id="ProtNLM"/>
    </source>
</evidence>
<dbReference type="RefSeq" id="WP_121006565.1">
    <property type="nucleotide sequence ID" value="NZ_RBXO01000001.1"/>
</dbReference>
<comment type="caution">
    <text evidence="1">The sequence shown here is derived from an EMBL/GenBank/DDBJ whole genome shotgun (WGS) entry which is preliminary data.</text>
</comment>
<sequence length="192" mass="20031">MSKSTRAKAIVRYAAAPLGILLSGVLVLVASQAAFSAQTSTQSNTWSTGTIDLTNDHEGKAVFAVDNLAPDTGDSKDVVVTYTGDYPSDIRMFATSPVEPNGPLARNITLTIQRGTGTGASFAPDQGAQWTGTLAEFDSIGSYANGVLGYRSPGSVTKTFRIAYDFSPTGDTSELMGKNAGVTFTWAAETTA</sequence>
<dbReference type="AlphaFoldDB" id="A0A495VZ66"/>
<evidence type="ECO:0000313" key="2">
    <source>
        <dbReference type="Proteomes" id="UP000282084"/>
    </source>
</evidence>
<gene>
    <name evidence="1" type="ORF">C8E97_3380</name>
</gene>
<dbReference type="Proteomes" id="UP000282084">
    <property type="component" value="Unassembled WGS sequence"/>
</dbReference>
<dbReference type="OrthoDB" id="3826640at2"/>